<feature type="domain" description="eCIS core" evidence="2">
    <location>
        <begin position="133"/>
        <end position="209"/>
    </location>
</feature>
<dbReference type="EMBL" id="JACHHY010000014">
    <property type="protein sequence ID" value="MBB5019150.1"/>
    <property type="molecule type" value="Genomic_DNA"/>
</dbReference>
<evidence type="ECO:0000259" key="2">
    <source>
        <dbReference type="Pfam" id="PF13699"/>
    </source>
</evidence>
<dbReference type="Pfam" id="PF13699">
    <property type="entry name" value="eCIS_core"/>
    <property type="match status" value="1"/>
</dbReference>
<evidence type="ECO:0000256" key="1">
    <source>
        <dbReference type="SAM" id="MobiDB-lite"/>
    </source>
</evidence>
<gene>
    <name evidence="3" type="ORF">HNQ59_002448</name>
</gene>
<reference evidence="3 4" key="1">
    <citation type="submission" date="2020-08" db="EMBL/GenBank/DDBJ databases">
        <title>Genomic Encyclopedia of Type Strains, Phase IV (KMG-IV): sequencing the most valuable type-strain genomes for metagenomic binning, comparative biology and taxonomic classification.</title>
        <authorList>
            <person name="Goeker M."/>
        </authorList>
    </citation>
    <scope>NUCLEOTIDE SEQUENCE [LARGE SCALE GENOMIC DNA]</scope>
    <source>
        <strain evidence="3 4">DSM 27165</strain>
    </source>
</reference>
<organism evidence="3 4">
    <name type="scientific">Chitinivorax tropicus</name>
    <dbReference type="NCBI Taxonomy" id="714531"/>
    <lineage>
        <taxon>Bacteria</taxon>
        <taxon>Pseudomonadati</taxon>
        <taxon>Pseudomonadota</taxon>
        <taxon>Betaproteobacteria</taxon>
        <taxon>Chitinivorax</taxon>
    </lineage>
</organism>
<comment type="caution">
    <text evidence="3">The sequence shown here is derived from an EMBL/GenBank/DDBJ whole genome shotgun (WGS) entry which is preliminary data.</text>
</comment>
<feature type="region of interest" description="Disordered" evidence="1">
    <location>
        <begin position="1"/>
        <end position="21"/>
    </location>
</feature>
<protein>
    <recommendedName>
        <fullName evidence="2">eCIS core domain-containing protein</fullName>
    </recommendedName>
</protein>
<keyword evidence="4" id="KW-1185">Reference proteome</keyword>
<dbReference type="AlphaFoldDB" id="A0A840ML60"/>
<dbReference type="RefSeq" id="WP_246490972.1">
    <property type="nucleotide sequence ID" value="NZ_JACHHY010000014.1"/>
</dbReference>
<sequence>MARAATTAKAQAPASKPAPRVQRACQPCNNKEGGISPNQTWRAFAMPSQVQRAVVDAPDTVYEKEADQVAEHVVARLGGQATGARPSITPVDDTTVQRKCAACEAEDKVAQRKGKAGPVTTQAVDLAPAGGEPLPANTRQQMEGAFGESFQDVRIHQDASADQRASQLDARAYTVGNHIHFAAGQYQPGTQQGQHLLAHELTHVVQQGGVARRAQAKCAACEAEERDAAAGVRVQRDVWDYVPSPPSFDEIVEAGSQAIDAGVGLAQDVGEGLAEGAQAVGEGLVAGAEAVGEGLAAGADAVAEGVEAGVEFIGGIAKEFWDIANAYVAALGGGSISIVGTTLVVSIPGPVPVCPTFAVQFSLPGMSASLPIAFGAVPIAGPVSAYGLVEAFASLTPELSGQLGPCSVSGVSITIDPFGPSFSASGSFAATAALGLGAALDVGLHGEVGLLIVWPDPPFALLIPIVGLEGGLEGFARGIIASRIRASGGMSYAGGTFSLAVSERQTLGLAADLGVAGFGELQFLGQNLCRLYWPLLAWHDDTAIDSGFDLALSISRRGASASLALLPPTLNPIGFDDLGIMIPRDLFTDDCPLCGLLYRAGLMPSQLGGSWHSGSPGRPHSGPLLVYPNDPAIRSGAKCRGACGPDCKTCDPPDDPTDHARTACVETEGERGPSHYFWVYPNFHHCNTHEGCRQHDACYDWSARFGETGPFGILGPVHRLCDLEAICNYGVPQAVGWIFGKPPYDGGMDFSDEPYQTGECPGHCPEEQSAESEVEPVLCLDDMVIFEAYPLIEEEFREATDYVKLFEVPVEVPYIPVPVLVSLWANAGLIAQISAELGPLTLKNMCLNVDPVTGAHTGTASLELANRLEASLEIFGDLELQAGWGCLLGYIDTTVVSGNLDLSVFGAAVAEAPLVANAQVECQQGKIVLTTDVTLEPCLALRLSIFAAIRAMLFHRFELFSRRWELGRWDWGDCWSWELFSSSNELGDWDFDLSPFDIDMVELLQSMLSDDNSTTPHRGRTPTMPADPARRAGIANPCRGGNGGGGDLPPAPPTGSVPTGLTSSDPIEMTWFKPKSEYPQTCALAVQEGGNCSSDSDCTAPTPRCTTLRIGSSDRQRCTQLSNYPLDVPTNLPALTGRNQPINIGVSYYPGMNDVIELDPTPRSGSAQAGFNRRFARHGYNLRTHDEEPDHVLDLDWHGNDNHTNLWPLDSTLNQAAGRQQNLNQRITFSEGPSGPVHTNMTLRTFKQQGFHQRNPPHKFFRITQITRP</sequence>
<feature type="compositionally biased region" description="Low complexity" evidence="1">
    <location>
        <begin position="1"/>
        <end position="20"/>
    </location>
</feature>
<evidence type="ECO:0000313" key="3">
    <source>
        <dbReference type="EMBL" id="MBB5019150.1"/>
    </source>
</evidence>
<proteinExistence type="predicted"/>
<dbReference type="InterPro" id="IPR025295">
    <property type="entry name" value="eCIS_core_dom"/>
</dbReference>
<dbReference type="Proteomes" id="UP000575898">
    <property type="component" value="Unassembled WGS sequence"/>
</dbReference>
<evidence type="ECO:0000313" key="4">
    <source>
        <dbReference type="Proteomes" id="UP000575898"/>
    </source>
</evidence>
<feature type="region of interest" description="Disordered" evidence="1">
    <location>
        <begin position="1010"/>
        <end position="1060"/>
    </location>
</feature>
<accession>A0A840ML60</accession>
<name>A0A840ML60_9PROT</name>